<evidence type="ECO:0000313" key="1">
    <source>
        <dbReference type="EMBL" id="KAL0101381.1"/>
    </source>
</evidence>
<keyword evidence="2" id="KW-1185">Reference proteome</keyword>
<comment type="caution">
    <text evidence="1">The sequence shown here is derived from an EMBL/GenBank/DDBJ whole genome shotgun (WGS) entry which is preliminary data.</text>
</comment>
<proteinExistence type="predicted"/>
<reference evidence="1 2" key="1">
    <citation type="submission" date="2023-03" db="EMBL/GenBank/DDBJ databases">
        <title>High recombination rates correlate with genetic variation in Cardiocondyla obscurior ants.</title>
        <authorList>
            <person name="Errbii M."/>
        </authorList>
    </citation>
    <scope>NUCLEOTIDE SEQUENCE [LARGE SCALE GENOMIC DNA]</scope>
    <source>
        <strain evidence="1">Alpha-2009</strain>
        <tissue evidence="1">Whole body</tissue>
    </source>
</reference>
<dbReference type="Proteomes" id="UP001430953">
    <property type="component" value="Unassembled WGS sequence"/>
</dbReference>
<gene>
    <name evidence="1" type="ORF">PUN28_018897</name>
</gene>
<protein>
    <submittedName>
        <fullName evidence="1">Uncharacterized protein</fullName>
    </submittedName>
</protein>
<dbReference type="AlphaFoldDB" id="A0AAW2EGB6"/>
<name>A0AAW2EGB6_9HYME</name>
<organism evidence="1 2">
    <name type="scientific">Cardiocondyla obscurior</name>
    <dbReference type="NCBI Taxonomy" id="286306"/>
    <lineage>
        <taxon>Eukaryota</taxon>
        <taxon>Metazoa</taxon>
        <taxon>Ecdysozoa</taxon>
        <taxon>Arthropoda</taxon>
        <taxon>Hexapoda</taxon>
        <taxon>Insecta</taxon>
        <taxon>Pterygota</taxon>
        <taxon>Neoptera</taxon>
        <taxon>Endopterygota</taxon>
        <taxon>Hymenoptera</taxon>
        <taxon>Apocrita</taxon>
        <taxon>Aculeata</taxon>
        <taxon>Formicoidea</taxon>
        <taxon>Formicidae</taxon>
        <taxon>Myrmicinae</taxon>
        <taxon>Cardiocondyla</taxon>
    </lineage>
</organism>
<accession>A0AAW2EGB6</accession>
<dbReference type="EMBL" id="JADYXP020000024">
    <property type="protein sequence ID" value="KAL0101381.1"/>
    <property type="molecule type" value="Genomic_DNA"/>
</dbReference>
<evidence type="ECO:0000313" key="2">
    <source>
        <dbReference type="Proteomes" id="UP001430953"/>
    </source>
</evidence>
<sequence length="91" mass="10822">MNPLFSRIISILSVSRFSVRSNVQYRYEIILAHWLTRYRIRESLVAEEKEKKKGNLIGSKNNIATFVDKSYYMTFTLWYHNSDDNNAEIVK</sequence>